<feature type="transmembrane region" description="Helical" evidence="2">
    <location>
        <begin position="512"/>
        <end position="531"/>
    </location>
</feature>
<dbReference type="AlphaFoldDB" id="A0A2X0NYV0"/>
<feature type="region of interest" description="Disordered" evidence="1">
    <location>
        <begin position="364"/>
        <end position="435"/>
    </location>
</feature>
<feature type="compositionally biased region" description="Polar residues" evidence="1">
    <location>
        <begin position="364"/>
        <end position="377"/>
    </location>
</feature>
<feature type="compositionally biased region" description="Basic and acidic residues" evidence="1">
    <location>
        <begin position="593"/>
        <end position="605"/>
    </location>
</feature>
<feature type="transmembrane region" description="Helical" evidence="2">
    <location>
        <begin position="75"/>
        <end position="94"/>
    </location>
</feature>
<accession>A0A2X0NYV0</accession>
<protein>
    <submittedName>
        <fullName evidence="3">BQ5605_C003g02436 protein</fullName>
    </submittedName>
</protein>
<feature type="transmembrane region" description="Helical" evidence="2">
    <location>
        <begin position="469"/>
        <end position="492"/>
    </location>
</feature>
<dbReference type="Proteomes" id="UP000249464">
    <property type="component" value="Unassembled WGS sequence"/>
</dbReference>
<evidence type="ECO:0000313" key="4">
    <source>
        <dbReference type="Proteomes" id="UP000249464"/>
    </source>
</evidence>
<feature type="transmembrane region" description="Helical" evidence="2">
    <location>
        <begin position="292"/>
        <end position="313"/>
    </location>
</feature>
<keyword evidence="4" id="KW-1185">Reference proteome</keyword>
<proteinExistence type="predicted"/>
<organism evidence="3 4">
    <name type="scientific">Microbotryum silenes-dioicae</name>
    <dbReference type="NCBI Taxonomy" id="796604"/>
    <lineage>
        <taxon>Eukaryota</taxon>
        <taxon>Fungi</taxon>
        <taxon>Dikarya</taxon>
        <taxon>Basidiomycota</taxon>
        <taxon>Pucciniomycotina</taxon>
        <taxon>Microbotryomycetes</taxon>
        <taxon>Microbotryales</taxon>
        <taxon>Microbotryaceae</taxon>
        <taxon>Microbotryum</taxon>
    </lineage>
</organism>
<keyword evidence="2" id="KW-0812">Transmembrane</keyword>
<feature type="transmembrane region" description="Helical" evidence="2">
    <location>
        <begin position="166"/>
        <end position="186"/>
    </location>
</feature>
<evidence type="ECO:0000256" key="2">
    <source>
        <dbReference type="SAM" id="Phobius"/>
    </source>
</evidence>
<feature type="compositionally biased region" description="Basic and acidic residues" evidence="1">
    <location>
        <begin position="383"/>
        <end position="404"/>
    </location>
</feature>
<dbReference type="EMBL" id="FQNC01000042">
    <property type="protein sequence ID" value="SGY40881.1"/>
    <property type="molecule type" value="Genomic_DNA"/>
</dbReference>
<sequence length="628" mass="68944">MSLSGLSASPPVSGLSRMFEFDFTAHDDAVITGQAFASLLEAIQKVLLARPSPGFIVRLNVLFALEGLTPLNPCEHYSCIASGLAYLVIIFIDYQRRGKKFWLWRFVHRPRGRFIVGNQHVLFTLLGTIGCLVLVGYTYDARITLGAARREEDNAFYWRTMLYSVVSPKCFVPIIIHGWVSSFANLQASLLSSQKVLNKHTLPPRWLNAIYTGGLTLLLVVSITLNVHASRAWAGVWRSGLIISNTLLLGEQEVAVGDLDPSLVELARTEVYNLNSHITFFDRAEKAVGGCYIVTMACLVAINVIGLSLVLTLRRQISFNTQRFAAEVKTNVRMSAAHTGDTAGAMEMGVTTTNNIQGQGIRTFQRSRSDVRQQASGEPSGIHSEDPSKGPESAERTDWADDTTRPATSQMNDVKPAGELPMYNRPQPVSHMSATKIKEASTKKTVASSKVLQEQAQNLLALKKIESDVIVLIGAITILAFILLAVGVWIVIGPSHVYRHWISIEFSLFLFPWAYVVTLALAHSALLYTAVKHLTPPSEASMTCRQALHPANWKRLARETVSGLTSTTGDNIDVPSPGNTVAQIAVRTTVEVHEDRNEDHNERTQEGGAPVVPGSGQSSATHRCLKHW</sequence>
<keyword evidence="2" id="KW-1133">Transmembrane helix</keyword>
<keyword evidence="2" id="KW-0472">Membrane</keyword>
<feature type="transmembrane region" description="Helical" evidence="2">
    <location>
        <begin position="206"/>
        <end position="229"/>
    </location>
</feature>
<evidence type="ECO:0000256" key="1">
    <source>
        <dbReference type="SAM" id="MobiDB-lite"/>
    </source>
</evidence>
<feature type="transmembrane region" description="Helical" evidence="2">
    <location>
        <begin position="115"/>
        <end position="139"/>
    </location>
</feature>
<gene>
    <name evidence="3" type="primary">BQ5605_C003g02436</name>
    <name evidence="3" type="ORF">BQ5605_C003G02436</name>
</gene>
<feature type="region of interest" description="Disordered" evidence="1">
    <location>
        <begin position="593"/>
        <end position="628"/>
    </location>
</feature>
<evidence type="ECO:0000313" key="3">
    <source>
        <dbReference type="EMBL" id="SGY40881.1"/>
    </source>
</evidence>
<name>A0A2X0NYV0_9BASI</name>
<reference evidence="3 4" key="1">
    <citation type="submission" date="2016-11" db="EMBL/GenBank/DDBJ databases">
        <authorList>
            <person name="Jaros S."/>
            <person name="Januszkiewicz K."/>
            <person name="Wedrychowicz H."/>
        </authorList>
    </citation>
    <scope>NUCLEOTIDE SEQUENCE [LARGE SCALE GENOMIC DNA]</scope>
</reference>